<evidence type="ECO:0000256" key="7">
    <source>
        <dbReference type="SAM" id="MobiDB-lite"/>
    </source>
</evidence>
<comment type="similarity">
    <text evidence="5">Belongs to the TRAFAC class myosin-kinesin ATPase superfamily. Kinesin family.</text>
</comment>
<evidence type="ECO:0000313" key="9">
    <source>
        <dbReference type="EMBL" id="KAK6917386.1"/>
    </source>
</evidence>
<dbReference type="GO" id="GO:0005874">
    <property type="term" value="C:microtubule"/>
    <property type="evidence" value="ECO:0007669"/>
    <property type="project" value="UniProtKB-KW"/>
</dbReference>
<feature type="binding site" evidence="5">
    <location>
        <begin position="522"/>
        <end position="529"/>
    </location>
    <ligand>
        <name>ATP</name>
        <dbReference type="ChEBI" id="CHEBI:30616"/>
    </ligand>
</feature>
<dbReference type="EMBL" id="JBAMMX010000023">
    <property type="protein sequence ID" value="KAK6917386.1"/>
    <property type="molecule type" value="Genomic_DNA"/>
</dbReference>
<proteinExistence type="inferred from homology"/>
<evidence type="ECO:0000313" key="10">
    <source>
        <dbReference type="Proteomes" id="UP001370490"/>
    </source>
</evidence>
<keyword evidence="6" id="KW-0175">Coiled coil</keyword>
<feature type="coiled-coil region" evidence="6">
    <location>
        <begin position="126"/>
        <end position="153"/>
    </location>
</feature>
<evidence type="ECO:0000256" key="1">
    <source>
        <dbReference type="ARBA" id="ARBA00022701"/>
    </source>
</evidence>
<dbReference type="SMART" id="SM00129">
    <property type="entry name" value="KISc"/>
    <property type="match status" value="1"/>
</dbReference>
<protein>
    <submittedName>
        <fullName evidence="9">Spindle pole body-associated protein Vik1/Cik1, microtubule binding domain</fullName>
    </submittedName>
</protein>
<feature type="compositionally biased region" description="Basic and acidic residues" evidence="7">
    <location>
        <begin position="15"/>
        <end position="25"/>
    </location>
</feature>
<sequence>MTSRNQNKPPRSPSMKKEGIDEVPDKRRKIGTTRVAGVGTRVRGRQALSALDPEQNATDLVSNVSSDVGGVVEFTKDEIEALLNEKLKGKKFDLKGKLEQMTEYIKKLRLCIKWLQDVEEAHVVEKEKLQITLQTAETKLADMEVEMKNKDEEQALLLAGLRTDYAILQEKFRKEESDKLDAIDCHKREKEARDAAEKRQASLLEELKKAQQEQQTAIQKFSSLETMYTNLQEYNKSLQQYNSKLQTDLGVANETGKRIEKEKAVIVENLSGLRGHCNSLQEQLNLCKASQGEVLKQKETLVKEVGCLREELQRVRDDRDSQVLQLQALTDEVKKYKESIGKSFTELDSLTSKSNALEEICSSQREQLRILEHQLASANEKLKMSDLSSLEARTEFEEQKRLVKELRELLADSEHKISEGEKLRKKLHNTILELKGNIRVFCRVRPMISDGGAATESASILYPSSLETLGRGVELMQNGQKLAFTFDKVFNHEASQEDVFVEISQLVQSALDGYKVCIFAYGQTGSGKTYTMIGRPEALDQKGLIPRSLEQIFQTSQSLSSQGWKYKMQASMLEIYNETIRDLLSANRANGLDTARAENGVSGKQYTITHDANGNTHVADLTIVDVSDTREVSSFLRQAAQSR</sequence>
<keyword evidence="10" id="KW-1185">Reference proteome</keyword>
<accession>A0AAN8YY41</accession>
<feature type="region of interest" description="Disordered" evidence="7">
    <location>
        <begin position="1"/>
        <end position="34"/>
    </location>
</feature>
<evidence type="ECO:0000256" key="4">
    <source>
        <dbReference type="ARBA" id="ARBA00023175"/>
    </source>
</evidence>
<evidence type="ECO:0000256" key="5">
    <source>
        <dbReference type="PROSITE-ProRule" id="PRU00283"/>
    </source>
</evidence>
<dbReference type="PROSITE" id="PS50067">
    <property type="entry name" value="KINESIN_MOTOR_2"/>
    <property type="match status" value="1"/>
</dbReference>
<evidence type="ECO:0000256" key="3">
    <source>
        <dbReference type="ARBA" id="ARBA00022840"/>
    </source>
</evidence>
<comment type="caution">
    <text evidence="9">The sequence shown here is derived from an EMBL/GenBank/DDBJ whole genome shotgun (WGS) entry which is preliminary data.</text>
</comment>
<dbReference type="GO" id="GO:0005524">
    <property type="term" value="F:ATP binding"/>
    <property type="evidence" value="ECO:0007669"/>
    <property type="project" value="UniProtKB-UniRule"/>
</dbReference>
<dbReference type="InterPro" id="IPR036961">
    <property type="entry name" value="Kinesin_motor_dom_sf"/>
</dbReference>
<dbReference type="InterPro" id="IPR001752">
    <property type="entry name" value="Kinesin_motor_dom"/>
</dbReference>
<dbReference type="Pfam" id="PF16796">
    <property type="entry name" value="Microtub_bd"/>
    <property type="match status" value="1"/>
</dbReference>
<evidence type="ECO:0000256" key="2">
    <source>
        <dbReference type="ARBA" id="ARBA00022741"/>
    </source>
</evidence>
<name>A0AAN8YY41_9MAGN</name>
<dbReference type="InterPro" id="IPR027417">
    <property type="entry name" value="P-loop_NTPase"/>
</dbReference>
<keyword evidence="1" id="KW-0493">Microtubule</keyword>
<feature type="coiled-coil region" evidence="6">
    <location>
        <begin position="298"/>
        <end position="332"/>
    </location>
</feature>
<organism evidence="9 10">
    <name type="scientific">Dillenia turbinata</name>
    <dbReference type="NCBI Taxonomy" id="194707"/>
    <lineage>
        <taxon>Eukaryota</taxon>
        <taxon>Viridiplantae</taxon>
        <taxon>Streptophyta</taxon>
        <taxon>Embryophyta</taxon>
        <taxon>Tracheophyta</taxon>
        <taxon>Spermatophyta</taxon>
        <taxon>Magnoliopsida</taxon>
        <taxon>eudicotyledons</taxon>
        <taxon>Gunneridae</taxon>
        <taxon>Pentapetalae</taxon>
        <taxon>Dilleniales</taxon>
        <taxon>Dilleniaceae</taxon>
        <taxon>Dillenia</taxon>
    </lineage>
</organism>
<dbReference type="PANTHER" id="PTHR47972:SF45">
    <property type="entry name" value="PROTEIN CLARET SEGREGATIONAL"/>
    <property type="match status" value="1"/>
</dbReference>
<dbReference type="GO" id="GO:0007018">
    <property type="term" value="P:microtubule-based movement"/>
    <property type="evidence" value="ECO:0007669"/>
    <property type="project" value="InterPro"/>
</dbReference>
<dbReference type="Gene3D" id="3.40.850.10">
    <property type="entry name" value="Kinesin motor domain"/>
    <property type="match status" value="1"/>
</dbReference>
<feature type="coiled-coil region" evidence="6">
    <location>
        <begin position="361"/>
        <end position="423"/>
    </location>
</feature>
<dbReference type="InterPro" id="IPR027640">
    <property type="entry name" value="Kinesin-like_fam"/>
</dbReference>
<dbReference type="SUPFAM" id="SSF52540">
    <property type="entry name" value="P-loop containing nucleoside triphosphate hydrolases"/>
    <property type="match status" value="1"/>
</dbReference>
<keyword evidence="3 5" id="KW-0067">ATP-binding</keyword>
<keyword evidence="2 5" id="KW-0547">Nucleotide-binding</keyword>
<evidence type="ECO:0000256" key="6">
    <source>
        <dbReference type="SAM" id="Coils"/>
    </source>
</evidence>
<dbReference type="GO" id="GO:0008017">
    <property type="term" value="F:microtubule binding"/>
    <property type="evidence" value="ECO:0007669"/>
    <property type="project" value="InterPro"/>
</dbReference>
<dbReference type="InterPro" id="IPR031852">
    <property type="entry name" value="Vik1/Cik1_MT-bd"/>
</dbReference>
<keyword evidence="4 5" id="KW-0505">Motor protein</keyword>
<dbReference type="PANTHER" id="PTHR47972">
    <property type="entry name" value="KINESIN-LIKE PROTEIN KLP-3"/>
    <property type="match status" value="1"/>
</dbReference>
<feature type="coiled-coil region" evidence="6">
    <location>
        <begin position="186"/>
        <end position="244"/>
    </location>
</feature>
<feature type="domain" description="Kinesin motor" evidence="8">
    <location>
        <begin position="437"/>
        <end position="643"/>
    </location>
</feature>
<dbReference type="GO" id="GO:0003777">
    <property type="term" value="F:microtubule motor activity"/>
    <property type="evidence" value="ECO:0007669"/>
    <property type="project" value="InterPro"/>
</dbReference>
<reference evidence="9 10" key="1">
    <citation type="submission" date="2023-12" db="EMBL/GenBank/DDBJ databases">
        <title>A high-quality genome assembly for Dillenia turbinata (Dilleniales).</title>
        <authorList>
            <person name="Chanderbali A."/>
        </authorList>
    </citation>
    <scope>NUCLEOTIDE SEQUENCE [LARGE SCALE GENOMIC DNA]</scope>
    <source>
        <strain evidence="9">LSX21</strain>
        <tissue evidence="9">Leaf</tissue>
    </source>
</reference>
<dbReference type="Proteomes" id="UP001370490">
    <property type="component" value="Unassembled WGS sequence"/>
</dbReference>
<evidence type="ECO:0000259" key="8">
    <source>
        <dbReference type="PROSITE" id="PS50067"/>
    </source>
</evidence>
<gene>
    <name evidence="9" type="ORF">RJ641_018137</name>
</gene>
<dbReference type="AlphaFoldDB" id="A0AAN8YY41"/>